<keyword evidence="1" id="KW-0378">Hydrolase</keyword>
<comment type="caution">
    <text evidence="2">The sequence shown here is derived from an EMBL/GenBank/DDBJ whole genome shotgun (WGS) entry which is preliminary data.</text>
</comment>
<sequence length="211" mass="22340">MRSPSPTCCTAGGERLNVRKAALLALALGLTACGGDNYGGGPIDPGSGKRPAVSFAKPLPRSLPATIKIPKLGVTAPVSELGLQSNGRIQEPPLTQPNLAGWWKNGPTPGEGGPSVILGHVDARGKRAVFHRLRDLRPGDRVQVTRRDGTTATFAVQKVENVSKDSFPGEKIYAEDLDYAALRLVTCGGTFDTTRGHYSDNVIAYARLVRA</sequence>
<dbReference type="AlphaFoldDB" id="A0A6H9Z713"/>
<dbReference type="Pfam" id="PF04203">
    <property type="entry name" value="Sortase"/>
    <property type="match status" value="1"/>
</dbReference>
<dbReference type="SUPFAM" id="SSF63817">
    <property type="entry name" value="Sortase"/>
    <property type="match status" value="1"/>
</dbReference>
<dbReference type="PROSITE" id="PS51257">
    <property type="entry name" value="PROKAR_LIPOPROTEIN"/>
    <property type="match status" value="1"/>
</dbReference>
<evidence type="ECO:0000313" key="3">
    <source>
        <dbReference type="Proteomes" id="UP000468735"/>
    </source>
</evidence>
<dbReference type="InterPro" id="IPR005754">
    <property type="entry name" value="Sortase"/>
</dbReference>
<dbReference type="EMBL" id="WBMT01000005">
    <property type="protein sequence ID" value="KAB2349585.1"/>
    <property type="molecule type" value="Genomic_DNA"/>
</dbReference>
<dbReference type="InterPro" id="IPR023365">
    <property type="entry name" value="Sortase_dom-sf"/>
</dbReference>
<gene>
    <name evidence="2" type="ORF">F8566_12500</name>
</gene>
<dbReference type="OrthoDB" id="525039at2"/>
<protein>
    <submittedName>
        <fullName evidence="2">Class F sortase</fullName>
    </submittedName>
</protein>
<dbReference type="CDD" id="cd05829">
    <property type="entry name" value="Sortase_F"/>
    <property type="match status" value="1"/>
</dbReference>
<dbReference type="GO" id="GO:0016787">
    <property type="term" value="F:hydrolase activity"/>
    <property type="evidence" value="ECO:0007669"/>
    <property type="project" value="UniProtKB-KW"/>
</dbReference>
<evidence type="ECO:0000313" key="2">
    <source>
        <dbReference type="EMBL" id="KAB2349585.1"/>
    </source>
</evidence>
<organism evidence="2 3">
    <name type="scientific">Actinomadura rudentiformis</name>
    <dbReference type="NCBI Taxonomy" id="359158"/>
    <lineage>
        <taxon>Bacteria</taxon>
        <taxon>Bacillati</taxon>
        <taxon>Actinomycetota</taxon>
        <taxon>Actinomycetes</taxon>
        <taxon>Streptosporangiales</taxon>
        <taxon>Thermomonosporaceae</taxon>
        <taxon>Actinomadura</taxon>
    </lineage>
</organism>
<accession>A0A6H9Z713</accession>
<reference evidence="2 3" key="1">
    <citation type="submission" date="2019-09" db="EMBL/GenBank/DDBJ databases">
        <title>Actinomadura physcomitrii sp. nov., a novel actinomycete isolated from moss [Physcomitrium sphaericum (Ludw) Fuernr].</title>
        <authorList>
            <person name="Zhuang X."/>
            <person name="Liu C."/>
        </authorList>
    </citation>
    <scope>NUCLEOTIDE SEQUENCE [LARGE SCALE GENOMIC DNA]</scope>
    <source>
        <strain evidence="2 3">HMC1</strain>
    </source>
</reference>
<dbReference type="InterPro" id="IPR042001">
    <property type="entry name" value="Sortase_F"/>
</dbReference>
<name>A0A6H9Z713_9ACTN</name>
<proteinExistence type="predicted"/>
<evidence type="ECO:0000256" key="1">
    <source>
        <dbReference type="ARBA" id="ARBA00022801"/>
    </source>
</evidence>
<keyword evidence="3" id="KW-1185">Reference proteome</keyword>
<dbReference type="NCBIfam" id="NF033748">
    <property type="entry name" value="class_F_sortase"/>
    <property type="match status" value="1"/>
</dbReference>
<dbReference type="Gene3D" id="2.40.260.10">
    <property type="entry name" value="Sortase"/>
    <property type="match status" value="1"/>
</dbReference>
<dbReference type="Proteomes" id="UP000468735">
    <property type="component" value="Unassembled WGS sequence"/>
</dbReference>